<organism evidence="3 4">
    <name type="scientific">Cupriavidus cauae</name>
    <dbReference type="NCBI Taxonomy" id="2608999"/>
    <lineage>
        <taxon>Bacteria</taxon>
        <taxon>Pseudomonadati</taxon>
        <taxon>Pseudomonadota</taxon>
        <taxon>Betaproteobacteria</taxon>
        <taxon>Burkholderiales</taxon>
        <taxon>Burkholderiaceae</taxon>
        <taxon>Cupriavidus</taxon>
    </lineage>
</organism>
<sequence>MSHSNANVRPGASHADAHADTDTFKASLSILLGASVWGIAWYPYRLLAAWGLGGMKAAAVVSAVAAVLALLVLRRQLRGLRWSWLFVAIALAAGITNAGFVWGSVHGHVMRVLLLFYLTPVWTVLVARLLLGERVSPADLMLVALAMFGAGLMLWTPEVGVPLPGDAAEWAGLAAGIAFAFNNVLSRRAGQRFPEMDARLRTLMVFGGGTVVGGIAALWLDTGAVAIAPEARVAAPLLVLALAGTLVVGNAIVQYGLQHLPANRVSLLMLFEIVVAAVSSWWLATETLSWKEAAGGLCIVAAGALSGLVHRRSGPARAPAGEGAGCTGLQGQ</sequence>
<evidence type="ECO:0000313" key="4">
    <source>
        <dbReference type="Proteomes" id="UP000324324"/>
    </source>
</evidence>
<feature type="transmembrane region" description="Helical" evidence="1">
    <location>
        <begin position="50"/>
        <end position="72"/>
    </location>
</feature>
<evidence type="ECO:0000313" key="3">
    <source>
        <dbReference type="EMBL" id="KAA6121838.1"/>
    </source>
</evidence>
<feature type="transmembrane region" description="Helical" evidence="1">
    <location>
        <begin position="205"/>
        <end position="227"/>
    </location>
</feature>
<dbReference type="AlphaFoldDB" id="A0A5M8ADG0"/>
<dbReference type="GO" id="GO:0016020">
    <property type="term" value="C:membrane"/>
    <property type="evidence" value="ECO:0007669"/>
    <property type="project" value="InterPro"/>
</dbReference>
<proteinExistence type="predicted"/>
<dbReference type="InterPro" id="IPR037185">
    <property type="entry name" value="EmrE-like"/>
</dbReference>
<dbReference type="Pfam" id="PF00892">
    <property type="entry name" value="EamA"/>
    <property type="match status" value="2"/>
</dbReference>
<keyword evidence="1" id="KW-0812">Transmembrane</keyword>
<dbReference type="InterPro" id="IPR000620">
    <property type="entry name" value="EamA_dom"/>
</dbReference>
<keyword evidence="1" id="KW-1133">Transmembrane helix</keyword>
<evidence type="ECO:0000259" key="2">
    <source>
        <dbReference type="Pfam" id="PF00892"/>
    </source>
</evidence>
<dbReference type="RefSeq" id="WP_150083692.1">
    <property type="nucleotide sequence ID" value="NZ_VWRN01000042.1"/>
</dbReference>
<feature type="transmembrane region" description="Helical" evidence="1">
    <location>
        <begin position="84"/>
        <end position="103"/>
    </location>
</feature>
<keyword evidence="1" id="KW-0472">Membrane</keyword>
<keyword evidence="4" id="KW-1185">Reference proteome</keyword>
<feature type="transmembrane region" description="Helical" evidence="1">
    <location>
        <begin position="167"/>
        <end position="185"/>
    </location>
</feature>
<feature type="transmembrane region" description="Helical" evidence="1">
    <location>
        <begin position="265"/>
        <end position="284"/>
    </location>
</feature>
<dbReference type="PANTHER" id="PTHR22911:SF137">
    <property type="entry name" value="SOLUTE CARRIER FAMILY 35 MEMBER G2-RELATED"/>
    <property type="match status" value="1"/>
</dbReference>
<dbReference type="EMBL" id="VWRN01000042">
    <property type="protein sequence ID" value="KAA6121838.1"/>
    <property type="molecule type" value="Genomic_DNA"/>
</dbReference>
<feature type="transmembrane region" description="Helical" evidence="1">
    <location>
        <begin position="233"/>
        <end position="253"/>
    </location>
</feature>
<feature type="domain" description="EamA" evidence="2">
    <location>
        <begin position="27"/>
        <end position="154"/>
    </location>
</feature>
<evidence type="ECO:0000256" key="1">
    <source>
        <dbReference type="SAM" id="Phobius"/>
    </source>
</evidence>
<feature type="transmembrane region" description="Helical" evidence="1">
    <location>
        <begin position="109"/>
        <end position="131"/>
    </location>
</feature>
<dbReference type="SUPFAM" id="SSF103481">
    <property type="entry name" value="Multidrug resistance efflux transporter EmrE"/>
    <property type="match status" value="2"/>
</dbReference>
<feature type="transmembrane region" description="Helical" evidence="1">
    <location>
        <begin position="290"/>
        <end position="309"/>
    </location>
</feature>
<reference evidence="3 4" key="1">
    <citation type="submission" date="2019-09" db="EMBL/GenBank/DDBJ databases">
        <title>Isolation of a novel species in the genus Cupriavidus from patients with sepsis using whole genome sequencing.</title>
        <authorList>
            <person name="Kweon O.J."/>
            <person name="Lee M.-K."/>
        </authorList>
    </citation>
    <scope>NUCLEOTIDE SEQUENCE [LARGE SCALE GENOMIC DNA]</scope>
    <source>
        <strain evidence="3 4">MKL-01</strain>
    </source>
</reference>
<protein>
    <submittedName>
        <fullName evidence="3">DMT family transporter</fullName>
    </submittedName>
</protein>
<feature type="domain" description="EamA" evidence="2">
    <location>
        <begin position="170"/>
        <end position="304"/>
    </location>
</feature>
<comment type="caution">
    <text evidence="3">The sequence shown here is derived from an EMBL/GenBank/DDBJ whole genome shotgun (WGS) entry which is preliminary data.</text>
</comment>
<gene>
    <name evidence="3" type="ORF">F1599_15615</name>
</gene>
<feature type="transmembrane region" description="Helical" evidence="1">
    <location>
        <begin position="138"/>
        <end position="155"/>
    </location>
</feature>
<feature type="transmembrane region" description="Helical" evidence="1">
    <location>
        <begin position="26"/>
        <end position="44"/>
    </location>
</feature>
<accession>A0A5M8ADG0</accession>
<name>A0A5M8ADG0_9BURK</name>
<dbReference type="Proteomes" id="UP000324324">
    <property type="component" value="Unassembled WGS sequence"/>
</dbReference>
<dbReference type="PANTHER" id="PTHR22911">
    <property type="entry name" value="ACYL-MALONYL CONDENSING ENZYME-RELATED"/>
    <property type="match status" value="1"/>
</dbReference>